<dbReference type="Proteomes" id="UP001419268">
    <property type="component" value="Unassembled WGS sequence"/>
</dbReference>
<name>A0AAP0F5A9_9MAGN</name>
<gene>
    <name evidence="3" type="ORF">Scep_021840</name>
</gene>
<evidence type="ECO:0000313" key="3">
    <source>
        <dbReference type="EMBL" id="KAK9104996.1"/>
    </source>
</evidence>
<evidence type="ECO:0000313" key="4">
    <source>
        <dbReference type="Proteomes" id="UP001419268"/>
    </source>
</evidence>
<comment type="caution">
    <text evidence="3">The sequence shown here is derived from an EMBL/GenBank/DDBJ whole genome shotgun (WGS) entry which is preliminary data.</text>
</comment>
<evidence type="ECO:0000256" key="1">
    <source>
        <dbReference type="SAM" id="MobiDB-lite"/>
    </source>
</evidence>
<keyword evidence="4" id="KW-1185">Reference proteome</keyword>
<accession>A0AAP0F5A9</accession>
<feature type="transmembrane region" description="Helical" evidence="2">
    <location>
        <begin position="12"/>
        <end position="28"/>
    </location>
</feature>
<evidence type="ECO:0000256" key="2">
    <source>
        <dbReference type="SAM" id="Phobius"/>
    </source>
</evidence>
<keyword evidence="2" id="KW-0472">Membrane</keyword>
<keyword evidence="2" id="KW-1133">Transmembrane helix</keyword>
<proteinExistence type="predicted"/>
<keyword evidence="2" id="KW-0812">Transmembrane</keyword>
<organism evidence="3 4">
    <name type="scientific">Stephania cephalantha</name>
    <dbReference type="NCBI Taxonomy" id="152367"/>
    <lineage>
        <taxon>Eukaryota</taxon>
        <taxon>Viridiplantae</taxon>
        <taxon>Streptophyta</taxon>
        <taxon>Embryophyta</taxon>
        <taxon>Tracheophyta</taxon>
        <taxon>Spermatophyta</taxon>
        <taxon>Magnoliopsida</taxon>
        <taxon>Ranunculales</taxon>
        <taxon>Menispermaceae</taxon>
        <taxon>Menispermoideae</taxon>
        <taxon>Cissampelideae</taxon>
        <taxon>Stephania</taxon>
    </lineage>
</organism>
<dbReference type="AlphaFoldDB" id="A0AAP0F5A9"/>
<dbReference type="EMBL" id="JBBNAG010000009">
    <property type="protein sequence ID" value="KAK9104996.1"/>
    <property type="molecule type" value="Genomic_DNA"/>
</dbReference>
<sequence>MYVGDPLRPLLFLRLGANVILALSLAVAKQSKREEGSLYKGAPTNHVADFEQDESDSDSDKQQKLVVSWRAVITPHFEGTLYLIVKLHPT</sequence>
<feature type="region of interest" description="Disordered" evidence="1">
    <location>
        <begin position="33"/>
        <end position="60"/>
    </location>
</feature>
<protein>
    <submittedName>
        <fullName evidence="3">Uncharacterized protein</fullName>
    </submittedName>
</protein>
<reference evidence="3 4" key="1">
    <citation type="submission" date="2024-01" db="EMBL/GenBank/DDBJ databases">
        <title>Genome assemblies of Stephania.</title>
        <authorList>
            <person name="Yang L."/>
        </authorList>
    </citation>
    <scope>NUCLEOTIDE SEQUENCE [LARGE SCALE GENOMIC DNA]</scope>
    <source>
        <strain evidence="3">JXDWG</strain>
        <tissue evidence="3">Leaf</tissue>
    </source>
</reference>